<evidence type="ECO:0000313" key="4">
    <source>
        <dbReference type="Proteomes" id="UP001501842"/>
    </source>
</evidence>
<keyword evidence="2" id="KW-1133">Transmembrane helix</keyword>
<proteinExistence type="predicted"/>
<dbReference type="Proteomes" id="UP001501842">
    <property type="component" value="Unassembled WGS sequence"/>
</dbReference>
<keyword evidence="2" id="KW-0812">Transmembrane</keyword>
<feature type="compositionally biased region" description="Basic and acidic residues" evidence="1">
    <location>
        <begin position="159"/>
        <end position="171"/>
    </location>
</feature>
<evidence type="ECO:0000313" key="3">
    <source>
        <dbReference type="EMBL" id="GAA2722943.1"/>
    </source>
</evidence>
<dbReference type="RefSeq" id="WP_344449674.1">
    <property type="nucleotide sequence ID" value="NZ_BAAATZ010000006.1"/>
</dbReference>
<sequence>MKPAVCKAAMAVGALFLLVGILGFIPGITTNYGSMEFAGHESQAKLFGIFQVSILHNLVHLVFGVLGLILGRSPGTAKNFLVWGGAVYLLLWLYGLFIDKEHTTNFIPVNRADDWLHFLLGVGMIALGLLTTRKKTRSAVEGGHRATGDLPPGSTAPRGRHETREPRDRGR</sequence>
<keyword evidence="4" id="KW-1185">Reference proteome</keyword>
<dbReference type="EMBL" id="BAAATZ010000006">
    <property type="protein sequence ID" value="GAA2722943.1"/>
    <property type="molecule type" value="Genomic_DNA"/>
</dbReference>
<feature type="region of interest" description="Disordered" evidence="1">
    <location>
        <begin position="138"/>
        <end position="171"/>
    </location>
</feature>
<accession>A0ABP6GK42</accession>
<evidence type="ECO:0000256" key="2">
    <source>
        <dbReference type="SAM" id="Phobius"/>
    </source>
</evidence>
<comment type="caution">
    <text evidence="3">The sequence shown here is derived from an EMBL/GenBank/DDBJ whole genome shotgun (WGS) entry which is preliminary data.</text>
</comment>
<keyword evidence="2" id="KW-0472">Membrane</keyword>
<dbReference type="Pfam" id="PF14325">
    <property type="entry name" value="DUF4383"/>
    <property type="match status" value="1"/>
</dbReference>
<evidence type="ECO:0000256" key="1">
    <source>
        <dbReference type="SAM" id="MobiDB-lite"/>
    </source>
</evidence>
<name>A0ABP6GK42_9ACTN</name>
<gene>
    <name evidence="3" type="ORF">GCM10010439_16950</name>
</gene>
<organism evidence="3 4">
    <name type="scientific">Actinocorallia aurantiaca</name>
    <dbReference type="NCBI Taxonomy" id="46204"/>
    <lineage>
        <taxon>Bacteria</taxon>
        <taxon>Bacillati</taxon>
        <taxon>Actinomycetota</taxon>
        <taxon>Actinomycetes</taxon>
        <taxon>Streptosporangiales</taxon>
        <taxon>Thermomonosporaceae</taxon>
        <taxon>Actinocorallia</taxon>
    </lineage>
</organism>
<reference evidence="4" key="1">
    <citation type="journal article" date="2019" name="Int. J. Syst. Evol. Microbiol.">
        <title>The Global Catalogue of Microorganisms (GCM) 10K type strain sequencing project: providing services to taxonomists for standard genome sequencing and annotation.</title>
        <authorList>
            <consortium name="The Broad Institute Genomics Platform"/>
            <consortium name="The Broad Institute Genome Sequencing Center for Infectious Disease"/>
            <person name="Wu L."/>
            <person name="Ma J."/>
        </authorList>
    </citation>
    <scope>NUCLEOTIDE SEQUENCE [LARGE SCALE GENOMIC DNA]</scope>
    <source>
        <strain evidence="4">JCM 8201</strain>
    </source>
</reference>
<protein>
    <submittedName>
        <fullName evidence="3">DUF4383 domain-containing protein</fullName>
    </submittedName>
</protein>
<feature type="transmembrane region" description="Helical" evidence="2">
    <location>
        <begin position="115"/>
        <end position="132"/>
    </location>
</feature>
<feature type="transmembrane region" description="Helical" evidence="2">
    <location>
        <begin position="77"/>
        <end position="95"/>
    </location>
</feature>
<feature type="transmembrane region" description="Helical" evidence="2">
    <location>
        <begin position="47"/>
        <end position="70"/>
    </location>
</feature>